<name>A0A1R3VA40_9HYPH</name>
<organism evidence="2 3">
    <name type="scientific">Mesorhizobium prunaredense</name>
    <dbReference type="NCBI Taxonomy" id="1631249"/>
    <lineage>
        <taxon>Bacteria</taxon>
        <taxon>Pseudomonadati</taxon>
        <taxon>Pseudomonadota</taxon>
        <taxon>Alphaproteobacteria</taxon>
        <taxon>Hyphomicrobiales</taxon>
        <taxon>Phyllobacteriaceae</taxon>
        <taxon>Mesorhizobium</taxon>
    </lineage>
</organism>
<reference evidence="3" key="1">
    <citation type="submission" date="2017-01" db="EMBL/GenBank/DDBJ databases">
        <authorList>
            <person name="Brunel B."/>
        </authorList>
    </citation>
    <scope>NUCLEOTIDE SEQUENCE [LARGE SCALE GENOMIC DNA]</scope>
</reference>
<proteinExistence type="predicted"/>
<dbReference type="AlphaFoldDB" id="A0A1R3VA40"/>
<protein>
    <submittedName>
        <fullName evidence="2">Uncharacterized protein</fullName>
    </submittedName>
</protein>
<evidence type="ECO:0000313" key="3">
    <source>
        <dbReference type="Proteomes" id="UP000188388"/>
    </source>
</evidence>
<sequence>MSRELRPLPDNAGARSPQWIKHPSNGIRRPALHELSEAPGSSGQLTEGSIEAEIGAANATPT</sequence>
<feature type="region of interest" description="Disordered" evidence="1">
    <location>
        <begin position="1"/>
        <end position="62"/>
    </location>
</feature>
<dbReference type="EMBL" id="FTPD01000015">
    <property type="protein sequence ID" value="SIT55657.1"/>
    <property type="molecule type" value="Genomic_DNA"/>
</dbReference>
<dbReference type="STRING" id="1631249.BQ8794_220221"/>
<dbReference type="Proteomes" id="UP000188388">
    <property type="component" value="Unassembled WGS sequence"/>
</dbReference>
<accession>A0A1R3VA40</accession>
<evidence type="ECO:0000256" key="1">
    <source>
        <dbReference type="SAM" id="MobiDB-lite"/>
    </source>
</evidence>
<gene>
    <name evidence="2" type="ORF">BQ8794_220221</name>
</gene>
<keyword evidence="3" id="KW-1185">Reference proteome</keyword>
<evidence type="ECO:0000313" key="2">
    <source>
        <dbReference type="EMBL" id="SIT55657.1"/>
    </source>
</evidence>